<dbReference type="ExpressionAtlas" id="I1HN11">
    <property type="expression patterns" value="baseline"/>
</dbReference>
<dbReference type="OrthoDB" id="731074at2759"/>
<gene>
    <name evidence="3" type="primary">LOC100822016</name>
    <name evidence="2" type="ORF">BRADI_2g39339v3</name>
</gene>
<name>I1HN11_BRADI</name>
<evidence type="ECO:0000313" key="2">
    <source>
        <dbReference type="EMBL" id="KQK08004.2"/>
    </source>
</evidence>
<dbReference type="EMBL" id="CM000881">
    <property type="protein sequence ID" value="KQK08004.2"/>
    <property type="molecule type" value="Genomic_DNA"/>
</dbReference>
<dbReference type="STRING" id="15368.I1HN11"/>
<feature type="compositionally biased region" description="Low complexity" evidence="1">
    <location>
        <begin position="14"/>
        <end position="25"/>
    </location>
</feature>
<protein>
    <recommendedName>
        <fullName evidence="5">DUF868 domain-containing protein</fullName>
    </recommendedName>
</protein>
<organism evidence="2">
    <name type="scientific">Brachypodium distachyon</name>
    <name type="common">Purple false brome</name>
    <name type="synonym">Trachynia distachya</name>
    <dbReference type="NCBI Taxonomy" id="15368"/>
    <lineage>
        <taxon>Eukaryota</taxon>
        <taxon>Viridiplantae</taxon>
        <taxon>Streptophyta</taxon>
        <taxon>Embryophyta</taxon>
        <taxon>Tracheophyta</taxon>
        <taxon>Spermatophyta</taxon>
        <taxon>Magnoliopsida</taxon>
        <taxon>Liliopsida</taxon>
        <taxon>Poales</taxon>
        <taxon>Poaceae</taxon>
        <taxon>BOP clade</taxon>
        <taxon>Pooideae</taxon>
        <taxon>Stipodae</taxon>
        <taxon>Brachypodieae</taxon>
        <taxon>Brachypodium</taxon>
    </lineage>
</organism>
<reference evidence="2 3" key="1">
    <citation type="journal article" date="2010" name="Nature">
        <title>Genome sequencing and analysis of the model grass Brachypodium distachyon.</title>
        <authorList>
            <consortium name="International Brachypodium Initiative"/>
        </authorList>
    </citation>
    <scope>NUCLEOTIDE SEQUENCE [LARGE SCALE GENOMIC DNA]</scope>
    <source>
        <strain evidence="2 3">Bd21</strain>
    </source>
</reference>
<reference evidence="3" key="3">
    <citation type="submission" date="2018-08" db="UniProtKB">
        <authorList>
            <consortium name="EnsemblPlants"/>
        </authorList>
    </citation>
    <scope>IDENTIFICATION</scope>
    <source>
        <strain evidence="3">cv. Bd21</strain>
    </source>
</reference>
<dbReference type="EnsemblPlants" id="KQK08004">
    <property type="protein sequence ID" value="KQK08004"/>
    <property type="gene ID" value="BRADI_2g39339v3"/>
</dbReference>
<dbReference type="Proteomes" id="UP000008810">
    <property type="component" value="Chromosome 2"/>
</dbReference>
<dbReference type="RefSeq" id="XP_003566712.1">
    <property type="nucleotide sequence ID" value="XM_003566664.3"/>
</dbReference>
<dbReference type="HOGENOM" id="CLU_042471_1_0_1"/>
<evidence type="ECO:0008006" key="5">
    <source>
        <dbReference type="Google" id="ProtNLM"/>
    </source>
</evidence>
<feature type="region of interest" description="Disordered" evidence="1">
    <location>
        <begin position="1"/>
        <end position="25"/>
    </location>
</feature>
<proteinExistence type="predicted"/>
<dbReference type="PANTHER" id="PTHR31972">
    <property type="entry name" value="EXPRESSED PROTEIN"/>
    <property type="match status" value="1"/>
</dbReference>
<dbReference type="AlphaFoldDB" id="I1HN11"/>
<dbReference type="Pfam" id="PF05910">
    <property type="entry name" value="DUF868"/>
    <property type="match status" value="1"/>
</dbReference>
<dbReference type="Gramene" id="KQK08004">
    <property type="protein sequence ID" value="KQK08004"/>
    <property type="gene ID" value="BRADI_2g39339v3"/>
</dbReference>
<evidence type="ECO:0000313" key="4">
    <source>
        <dbReference type="Proteomes" id="UP000008810"/>
    </source>
</evidence>
<dbReference type="GeneID" id="100822016"/>
<accession>A0A0Q3J5S6</accession>
<dbReference type="OMA" id="MEMSIAI"/>
<dbReference type="KEGG" id="bdi:100822016"/>
<keyword evidence="4" id="KW-1185">Reference proteome</keyword>
<accession>I1HN11</accession>
<dbReference type="eggNOG" id="ENOG502QQMW">
    <property type="taxonomic scope" value="Eukaryota"/>
</dbReference>
<reference evidence="2" key="2">
    <citation type="submission" date="2017-06" db="EMBL/GenBank/DDBJ databases">
        <title>WGS assembly of Brachypodium distachyon.</title>
        <authorList>
            <consortium name="The International Brachypodium Initiative"/>
            <person name="Lucas S."/>
            <person name="Harmon-Smith M."/>
            <person name="Lail K."/>
            <person name="Tice H."/>
            <person name="Grimwood J."/>
            <person name="Bruce D."/>
            <person name="Barry K."/>
            <person name="Shu S."/>
            <person name="Lindquist E."/>
            <person name="Wang M."/>
            <person name="Pitluck S."/>
            <person name="Vogel J.P."/>
            <person name="Garvin D.F."/>
            <person name="Mockler T.C."/>
            <person name="Schmutz J."/>
            <person name="Rokhsar D."/>
            <person name="Bevan M.W."/>
        </authorList>
    </citation>
    <scope>NUCLEOTIDE SEQUENCE</scope>
    <source>
        <strain evidence="2">Bd21</strain>
    </source>
</reference>
<evidence type="ECO:0000256" key="1">
    <source>
        <dbReference type="SAM" id="MobiDB-lite"/>
    </source>
</evidence>
<evidence type="ECO:0000313" key="3">
    <source>
        <dbReference type="EnsemblPlants" id="KQK08004"/>
    </source>
</evidence>
<dbReference type="PANTHER" id="PTHR31972:SF9">
    <property type="entry name" value="OS05G0108400 PROTEIN"/>
    <property type="match status" value="1"/>
</dbReference>
<dbReference type="InterPro" id="IPR008586">
    <property type="entry name" value="DUF868_pln"/>
</dbReference>
<sequence length="324" mass="34681">MQRLSSSRGGGDQSTATATAAPSPSSSCDIIAGLDEVIPANGQLMKPGKAATASVYRAKLAGHARVVTLSWSRHAFSVSVSGADGSSASCKVELRRSPWQYFWNPRRQSSSGARRLDLGDGSTPLRVLWDLRRARWHHHGHHGEPCGGSYYVALEEDSVAGGGGEVVFLVSGGSDPNKMAALAPVARREHVFGRRGRFAAKARFGEESTEHEIAIEIDGGGHGGGDEPEMEEMRIGIDGEEAAVVVKRLRWKFRGNQSVTFGKAKVEVYWDVHDWLFTEGAGVVRPALFIFRPIVLSSSGDGAAAANAAAGAGFCLYLYAWKLD</sequence>